<dbReference type="GO" id="GO:0006886">
    <property type="term" value="P:intracellular protein transport"/>
    <property type="evidence" value="ECO:0007669"/>
    <property type="project" value="InterPro"/>
</dbReference>
<feature type="compositionally biased region" description="Polar residues" evidence="8">
    <location>
        <begin position="1"/>
        <end position="19"/>
    </location>
</feature>
<feature type="region of interest" description="Disordered" evidence="8">
    <location>
        <begin position="1"/>
        <end position="20"/>
    </location>
</feature>
<proteinExistence type="predicted"/>
<dbReference type="STRING" id="171291.SAMN02745154_00343"/>
<evidence type="ECO:0000256" key="2">
    <source>
        <dbReference type="ARBA" id="ARBA00022448"/>
    </source>
</evidence>
<keyword evidence="6" id="KW-0811">Translocation</keyword>
<gene>
    <name evidence="10" type="ORF">SAMN02745154_00343</name>
</gene>
<dbReference type="InterPro" id="IPR038379">
    <property type="entry name" value="SecE_sf"/>
</dbReference>
<dbReference type="GO" id="GO:0006605">
    <property type="term" value="P:protein targeting"/>
    <property type="evidence" value="ECO:0007669"/>
    <property type="project" value="InterPro"/>
</dbReference>
<organism evidence="10 11">
    <name type="scientific">Mycoplasmopsis verecunda</name>
    <dbReference type="NCBI Taxonomy" id="171291"/>
    <lineage>
        <taxon>Bacteria</taxon>
        <taxon>Bacillati</taxon>
        <taxon>Mycoplasmatota</taxon>
        <taxon>Mycoplasmoidales</taxon>
        <taxon>Metamycoplasmataceae</taxon>
        <taxon>Mycoplasmopsis</taxon>
    </lineage>
</organism>
<keyword evidence="5 9" id="KW-1133">Transmembrane helix</keyword>
<evidence type="ECO:0000313" key="11">
    <source>
        <dbReference type="Proteomes" id="UP000190389"/>
    </source>
</evidence>
<keyword evidence="7 9" id="KW-0472">Membrane</keyword>
<name>A0A1T4L6U2_9BACT</name>
<dbReference type="EMBL" id="FUXF01000009">
    <property type="protein sequence ID" value="SJZ50307.1"/>
    <property type="molecule type" value="Genomic_DNA"/>
</dbReference>
<keyword evidence="2" id="KW-0813">Transport</keyword>
<dbReference type="AlphaFoldDB" id="A0A1T4L6U2"/>
<evidence type="ECO:0000313" key="10">
    <source>
        <dbReference type="EMBL" id="SJZ50307.1"/>
    </source>
</evidence>
<dbReference type="InterPro" id="IPR001901">
    <property type="entry name" value="Translocase_SecE/Sec61-g"/>
</dbReference>
<feature type="transmembrane region" description="Helical" evidence="9">
    <location>
        <begin position="64"/>
        <end position="89"/>
    </location>
</feature>
<dbReference type="RefSeq" id="WP_078747081.1">
    <property type="nucleotide sequence ID" value="NZ_CP137850.1"/>
</dbReference>
<evidence type="ECO:0000256" key="7">
    <source>
        <dbReference type="ARBA" id="ARBA00023136"/>
    </source>
</evidence>
<evidence type="ECO:0000256" key="4">
    <source>
        <dbReference type="ARBA" id="ARBA00022927"/>
    </source>
</evidence>
<comment type="subcellular location">
    <subcellularLocation>
        <location evidence="1">Membrane</location>
    </subcellularLocation>
</comment>
<evidence type="ECO:0000256" key="6">
    <source>
        <dbReference type="ARBA" id="ARBA00023010"/>
    </source>
</evidence>
<dbReference type="Proteomes" id="UP000190389">
    <property type="component" value="Unassembled WGS sequence"/>
</dbReference>
<dbReference type="GO" id="GO:0008320">
    <property type="term" value="F:protein transmembrane transporter activity"/>
    <property type="evidence" value="ECO:0007669"/>
    <property type="project" value="InterPro"/>
</dbReference>
<dbReference type="InterPro" id="IPR005807">
    <property type="entry name" value="SecE_bac"/>
</dbReference>
<evidence type="ECO:0000256" key="1">
    <source>
        <dbReference type="ARBA" id="ARBA00004370"/>
    </source>
</evidence>
<dbReference type="GO" id="GO:0009306">
    <property type="term" value="P:protein secretion"/>
    <property type="evidence" value="ECO:0007669"/>
    <property type="project" value="InterPro"/>
</dbReference>
<evidence type="ECO:0000256" key="9">
    <source>
        <dbReference type="SAM" id="Phobius"/>
    </source>
</evidence>
<keyword evidence="3 9" id="KW-0812">Transmembrane</keyword>
<evidence type="ECO:0000256" key="3">
    <source>
        <dbReference type="ARBA" id="ARBA00022692"/>
    </source>
</evidence>
<evidence type="ECO:0000256" key="5">
    <source>
        <dbReference type="ARBA" id="ARBA00022989"/>
    </source>
</evidence>
<reference evidence="11" key="1">
    <citation type="submission" date="2017-02" db="EMBL/GenBank/DDBJ databases">
        <authorList>
            <person name="Varghese N."/>
            <person name="Submissions S."/>
        </authorList>
    </citation>
    <scope>NUCLEOTIDE SEQUENCE [LARGE SCALE GENOMIC DNA]</scope>
    <source>
        <strain evidence="11">ATCC 27862</strain>
    </source>
</reference>
<dbReference type="Pfam" id="PF00584">
    <property type="entry name" value="SecE"/>
    <property type="match status" value="1"/>
</dbReference>
<sequence length="95" mass="11227">MTENNLSNTSLQQPDTDTSVVVEDKKPSLKERWKERKKRYFFRKVVKDIKRVRWPSPKENWKNLAIILVFTILFALFVYGVTIGFTQLWSVIHAG</sequence>
<protein>
    <submittedName>
        <fullName evidence="10">Preprotein translocase subunit SecE</fullName>
    </submittedName>
</protein>
<dbReference type="NCBIfam" id="TIGR00964">
    <property type="entry name" value="secE_bact"/>
    <property type="match status" value="1"/>
</dbReference>
<dbReference type="GO" id="GO:0016020">
    <property type="term" value="C:membrane"/>
    <property type="evidence" value="ECO:0007669"/>
    <property type="project" value="UniProtKB-SubCell"/>
</dbReference>
<evidence type="ECO:0000256" key="8">
    <source>
        <dbReference type="SAM" id="MobiDB-lite"/>
    </source>
</evidence>
<accession>A0A1T4L6U2</accession>
<dbReference type="Gene3D" id="1.20.5.1030">
    <property type="entry name" value="Preprotein translocase secy subunit"/>
    <property type="match status" value="1"/>
</dbReference>
<keyword evidence="11" id="KW-1185">Reference proteome</keyword>
<keyword evidence="4" id="KW-0653">Protein transport</keyword>